<proteinExistence type="predicted"/>
<comment type="caution">
    <text evidence="1">The sequence shown here is derived from an EMBL/GenBank/DDBJ whole genome shotgun (WGS) entry which is preliminary data.</text>
</comment>
<protein>
    <submittedName>
        <fullName evidence="1">Uncharacterized protein</fullName>
    </submittedName>
</protein>
<evidence type="ECO:0000313" key="2">
    <source>
        <dbReference type="Proteomes" id="UP000666240"/>
    </source>
</evidence>
<keyword evidence="2" id="KW-1185">Reference proteome</keyword>
<accession>A0A8J7UM21</accession>
<reference evidence="1" key="1">
    <citation type="submission" date="2021-03" db="EMBL/GenBank/DDBJ databases">
        <title>Genome sequencing and assembly of Tianweitania sediminis.</title>
        <authorList>
            <person name="Chhetri G."/>
        </authorList>
    </citation>
    <scope>NUCLEOTIDE SEQUENCE</scope>
    <source>
        <strain evidence="1">Z8</strain>
    </source>
</reference>
<dbReference type="Proteomes" id="UP000666240">
    <property type="component" value="Unassembled WGS sequence"/>
</dbReference>
<name>A0A8J7UM21_9HYPH</name>
<gene>
    <name evidence="1" type="ORF">J5Y06_22170</name>
</gene>
<evidence type="ECO:0000313" key="1">
    <source>
        <dbReference type="EMBL" id="MBP0441359.1"/>
    </source>
</evidence>
<dbReference type="AlphaFoldDB" id="A0A8J7UM21"/>
<dbReference type="EMBL" id="JAGIYY010000013">
    <property type="protein sequence ID" value="MBP0441359.1"/>
    <property type="molecule type" value="Genomic_DNA"/>
</dbReference>
<dbReference type="RefSeq" id="WP_209337384.1">
    <property type="nucleotide sequence ID" value="NZ_JAGIYY010000013.1"/>
</dbReference>
<sequence>MNINFNDTGSRYHRNSRPLLERLRSAANRNSEDPGPTAVEIVISREPDTRDVWLERDEIESLAEPLRSARYELQAASANLVCQRNRFPVREGDLAYAEIRAKRAIASYAEVEQMMDKPEPNRMRSLTRVFRNTEKDAPAVGHESDPRGLPYAIGAALTCGFIVGALL</sequence>
<organism evidence="1 2">
    <name type="scientific">Tianweitania sediminis</name>
    <dbReference type="NCBI Taxonomy" id="1502156"/>
    <lineage>
        <taxon>Bacteria</taxon>
        <taxon>Pseudomonadati</taxon>
        <taxon>Pseudomonadota</taxon>
        <taxon>Alphaproteobacteria</taxon>
        <taxon>Hyphomicrobiales</taxon>
        <taxon>Phyllobacteriaceae</taxon>
        <taxon>Tianweitania</taxon>
    </lineage>
</organism>